<feature type="compositionally biased region" description="Pro residues" evidence="2">
    <location>
        <begin position="1614"/>
        <end position="1653"/>
    </location>
</feature>
<dbReference type="EMBL" id="LGRX02035242">
    <property type="protein sequence ID" value="KAK3235697.1"/>
    <property type="molecule type" value="Genomic_DNA"/>
</dbReference>
<dbReference type="PANTHER" id="PTHR13037:SF24">
    <property type="entry name" value="POLYCOMB PROTEIN PCL-RELATED"/>
    <property type="match status" value="1"/>
</dbReference>
<evidence type="ECO:0000256" key="1">
    <source>
        <dbReference type="ARBA" id="ARBA00022581"/>
    </source>
</evidence>
<feature type="region of interest" description="Disordered" evidence="2">
    <location>
        <begin position="23"/>
        <end position="83"/>
    </location>
</feature>
<dbReference type="Gene3D" id="2.60.40.1080">
    <property type="match status" value="1"/>
</dbReference>
<evidence type="ECO:0000313" key="4">
    <source>
        <dbReference type="EMBL" id="KAK3235697.1"/>
    </source>
</evidence>
<gene>
    <name evidence="4" type="ORF">CYMTET_54117</name>
</gene>
<evidence type="ECO:0000259" key="3">
    <source>
        <dbReference type="Pfam" id="PF16070"/>
    </source>
</evidence>
<feature type="domain" description="Transmembrane protein family 132 fourth" evidence="3">
    <location>
        <begin position="507"/>
        <end position="603"/>
    </location>
</feature>
<dbReference type="CDD" id="cd08547">
    <property type="entry name" value="Type_II_cohesin"/>
    <property type="match status" value="1"/>
</dbReference>
<feature type="compositionally biased region" description="Pro residues" evidence="2">
    <location>
        <begin position="48"/>
        <end position="70"/>
    </location>
</feature>
<keyword evidence="1" id="KW-0945">Host-virus interaction</keyword>
<accession>A0AAE0BFY6</accession>
<comment type="caution">
    <text evidence="4">The sequence shown here is derived from an EMBL/GenBank/DDBJ whole genome shotgun (WGS) entry which is preliminary data.</text>
</comment>
<organism evidence="4 5">
    <name type="scientific">Cymbomonas tetramitiformis</name>
    <dbReference type="NCBI Taxonomy" id="36881"/>
    <lineage>
        <taxon>Eukaryota</taxon>
        <taxon>Viridiplantae</taxon>
        <taxon>Chlorophyta</taxon>
        <taxon>Pyramimonadophyceae</taxon>
        <taxon>Pyramimonadales</taxon>
        <taxon>Pyramimonadaceae</taxon>
        <taxon>Cymbomonas</taxon>
    </lineage>
</organism>
<feature type="compositionally biased region" description="Polar residues" evidence="2">
    <location>
        <begin position="72"/>
        <end position="83"/>
    </location>
</feature>
<feature type="compositionally biased region" description="Low complexity" evidence="2">
    <location>
        <begin position="38"/>
        <end position="47"/>
    </location>
</feature>
<evidence type="ECO:0000313" key="5">
    <source>
        <dbReference type="Proteomes" id="UP001190700"/>
    </source>
</evidence>
<dbReference type="Proteomes" id="UP001190700">
    <property type="component" value="Unassembled WGS sequence"/>
</dbReference>
<protein>
    <recommendedName>
        <fullName evidence="3">Transmembrane protein family 132 fourth domain-containing protein</fullName>
    </recommendedName>
</protein>
<evidence type="ECO:0000256" key="2">
    <source>
        <dbReference type="SAM" id="MobiDB-lite"/>
    </source>
</evidence>
<name>A0AAE0BFY6_9CHLO</name>
<feature type="region of interest" description="Disordered" evidence="2">
    <location>
        <begin position="1611"/>
        <end position="1653"/>
    </location>
</feature>
<dbReference type="PANTHER" id="PTHR13037">
    <property type="entry name" value="FORMIN"/>
    <property type="match status" value="1"/>
</dbReference>
<keyword evidence="5" id="KW-1185">Reference proteome</keyword>
<sequence>MPCCSSTAVTTTAASAVALTTAFTATSPPSPPPPPPLGSATLTTASAPPEPSPPAPPSATLTAPPPPPSSPRQSHAPSFSITPPTSTAIFTPARAIAPTTSIALTTFITIFTPTGAIASTPGTKSSPQPPLSATTLPLTTTYIFTSTSSVSFPPGIASYLAPHLHRICSIRGQFTRAFGAFGTALPGSSGNVVFFLGGSECEGGELPSSFSGGDSGSFVTQREEAAVVGAVLRTGVIYYDRSTVSVQYYASDMAGRPQVSTSGMTVRLTVSDVASSEAVSVTCGTPSTSTGAGSCSYRGTGHLSWFDTAGTKQATAAITVEYSGAVVAQSADMELSLETRVTHDALSSAGMALSMPQSPRFAGDSFTSQVIGHTDGEALSTFGFTVRYAVDVLQYDGITGDAKYLAPTVNDYTAGQVVVLTSGLADGVTSEEVTGSAVTLASITFKVVGASAASYTRALNCTVKEMVSTSSVQLEGSVNAPAQMNDAQGGAATEGVVVVEEAAVVGIYAYASSAEIFNTAYLNGDRVTTTISVQQVYGQDGKADQQASTADVQCAVDGPDGVAAEDGCVVSVGTEHTRGAEGVEVSAAVGVHHTSVVLRVWFPVEVQVTASDPEMSAVRGAFQPEKCGEPLYQRSAVRASATFGGEGLANISGADVTCLVSFAPGNASVLGMTSGNTARGLAPGSTTVSIAGGAAGLVAGVEVRVGETEVEVAQLSAVLVTGAEWGTIPSHVALDPPGELEVVAELKQELTTEGAAGPVYVYAVMSDGNVQQVTMADGANVTAHPDYTTSLEVTVTADGDAEFKAAVPTGGESGESESMLLPTWLDMCTGGSIAAGSGEVGVDLADPISATITTQRSQLARTSDPAAASPISISTSSSLSVIMSYEDGTTKDLTADSRTVYTVTTGSTLVEVKDGSAHSVESGTGFGAATVTVSFPSYAGARDISASVSLEVVGLHSLALFTSPHPAYSGSASTNQTQLGQVQCAGAYQRATCALIATLTDSSTRDVTDAGTFGSSDDSKLAVSGTVVTPTAAGTYEVQGLFEGVSSNHVAMTVVDTPVAITALTHTTGWSSSGTFRDYVNGTKVLAVRAEFEDGTEFSDAVSGQQAAWVPASELLSFASAEPSKIAVDQGGSATLRGNHHEAVRLTATARCGSGAISELPSAADEVKANLRPRANDVDLGNTYGLQFAPAAGGEVLEVPVWLETGSATLNVFDIVLGFSPEHLTATACSVGSEWAAYGFTCTLNDPPDEVLLTGVEISTDVQGLVQLATVSFTVQGGFATTPITATVQGLQTSSSQIDEEYAAVAGQGEVALSSRRRRLAEWGQPGTPVEAELMTTDAEASARSALVARRRGGEAQRRSLQEGSGEVLGDLNADGVFNTFDTQDLKKWATGYPGYTMNEIGGLSDFQRRQLDPTLDFLSAPDSTSNCPTGWTAGTPCPSPLDAQYLQYVYANFLRFVKLETQADVSAMVTEPESAEGTLAVTVAVYDKLGVPVSSNTTRVRYELGTALNQGMQVTLGDDTTLTQDGVLVTAAGPDSATGAFTMSARGGDAGNRTGRFVGETEVGVVVILETFDTLYATSEERVFAFCGSAVVGSSFSSFTSFDIPGEGSVVPPLSPASISPPPSLPPPSPSPPDVPPPLSPASSPPPSPLTT</sequence>
<feature type="compositionally biased region" description="Pro residues" evidence="2">
    <location>
        <begin position="28"/>
        <end position="37"/>
    </location>
</feature>
<reference evidence="4 5" key="1">
    <citation type="journal article" date="2015" name="Genome Biol. Evol.">
        <title>Comparative Genomics of a Bacterivorous Green Alga Reveals Evolutionary Causalities and Consequences of Phago-Mixotrophic Mode of Nutrition.</title>
        <authorList>
            <person name="Burns J.A."/>
            <person name="Paasch A."/>
            <person name="Narechania A."/>
            <person name="Kim E."/>
        </authorList>
    </citation>
    <scope>NUCLEOTIDE SEQUENCE [LARGE SCALE GENOMIC DNA]</scope>
    <source>
        <strain evidence="4 5">PLY_AMNH</strain>
    </source>
</reference>
<dbReference type="InterPro" id="IPR031437">
    <property type="entry name" value="Ig_TMEM132_4th"/>
</dbReference>
<proteinExistence type="predicted"/>
<dbReference type="Pfam" id="PF16070">
    <property type="entry name" value="Ig_TMEM132_4th"/>
    <property type="match status" value="1"/>
</dbReference>